<evidence type="ECO:0000256" key="6">
    <source>
        <dbReference type="SAM" id="Phobius"/>
    </source>
</evidence>
<dbReference type="AlphaFoldDB" id="A0A813H4I1"/>
<dbReference type="GO" id="GO:0015165">
    <property type="term" value="F:pyrimidine nucleotide-sugar transmembrane transporter activity"/>
    <property type="evidence" value="ECO:0007669"/>
    <property type="project" value="InterPro"/>
</dbReference>
<feature type="transmembrane region" description="Helical" evidence="6">
    <location>
        <begin position="384"/>
        <end position="404"/>
    </location>
</feature>
<evidence type="ECO:0000256" key="1">
    <source>
        <dbReference type="ARBA" id="ARBA00004141"/>
    </source>
</evidence>
<dbReference type="InterPro" id="IPR007271">
    <property type="entry name" value="Nuc_sug_transpt"/>
</dbReference>
<feature type="transmembrane region" description="Helical" evidence="6">
    <location>
        <begin position="460"/>
        <end position="477"/>
    </location>
</feature>
<evidence type="ECO:0000256" key="4">
    <source>
        <dbReference type="ARBA" id="ARBA00023136"/>
    </source>
</evidence>
<reference evidence="7" key="1">
    <citation type="submission" date="2021-02" db="EMBL/GenBank/DDBJ databases">
        <authorList>
            <person name="Dougan E. K."/>
            <person name="Rhodes N."/>
            <person name="Thang M."/>
            <person name="Chan C."/>
        </authorList>
    </citation>
    <scope>NUCLEOTIDE SEQUENCE</scope>
</reference>
<comment type="subcellular location">
    <subcellularLocation>
        <location evidence="1">Membrane</location>
        <topology evidence="1">Multi-pass membrane protein</topology>
    </subcellularLocation>
</comment>
<feature type="compositionally biased region" description="Polar residues" evidence="5">
    <location>
        <begin position="7"/>
        <end position="29"/>
    </location>
</feature>
<dbReference type="Proteomes" id="UP000626109">
    <property type="component" value="Unassembled WGS sequence"/>
</dbReference>
<feature type="transmembrane region" description="Helical" evidence="6">
    <location>
        <begin position="342"/>
        <end position="363"/>
    </location>
</feature>
<proteinExistence type="predicted"/>
<feature type="transmembrane region" description="Helical" evidence="6">
    <location>
        <begin position="171"/>
        <end position="190"/>
    </location>
</feature>
<dbReference type="EMBL" id="CAJNNW010035253">
    <property type="protein sequence ID" value="CAE8726626.1"/>
    <property type="molecule type" value="Genomic_DNA"/>
</dbReference>
<evidence type="ECO:0000313" key="8">
    <source>
        <dbReference type="EMBL" id="CAE8726626.1"/>
    </source>
</evidence>
<feature type="region of interest" description="Disordered" evidence="5">
    <location>
        <begin position="517"/>
        <end position="554"/>
    </location>
</feature>
<dbReference type="Proteomes" id="UP000654075">
    <property type="component" value="Unassembled WGS sequence"/>
</dbReference>
<dbReference type="Pfam" id="PF04142">
    <property type="entry name" value="Nuc_sug_transp"/>
    <property type="match status" value="1"/>
</dbReference>
<feature type="transmembrane region" description="Helical" evidence="6">
    <location>
        <begin position="304"/>
        <end position="322"/>
    </location>
</feature>
<dbReference type="SUPFAM" id="SSF103481">
    <property type="entry name" value="Multidrug resistance efflux transporter EmrE"/>
    <property type="match status" value="1"/>
</dbReference>
<dbReference type="PANTHER" id="PTHR10231">
    <property type="entry name" value="NUCLEOTIDE-SUGAR TRANSMEMBRANE TRANSPORTER"/>
    <property type="match status" value="1"/>
</dbReference>
<evidence type="ECO:0000256" key="5">
    <source>
        <dbReference type="SAM" id="MobiDB-lite"/>
    </source>
</evidence>
<feature type="transmembrane region" description="Helical" evidence="6">
    <location>
        <begin position="255"/>
        <end position="273"/>
    </location>
</feature>
<keyword evidence="4 6" id="KW-0472">Membrane</keyword>
<feature type="transmembrane region" description="Helical" evidence="6">
    <location>
        <begin position="430"/>
        <end position="453"/>
    </location>
</feature>
<feature type="transmembrane region" description="Helical" evidence="6">
    <location>
        <begin position="489"/>
        <end position="505"/>
    </location>
</feature>
<keyword evidence="3 6" id="KW-1133">Transmembrane helix</keyword>
<feature type="region of interest" description="Disordered" evidence="5">
    <location>
        <begin position="100"/>
        <end position="126"/>
    </location>
</feature>
<dbReference type="OrthoDB" id="416194at2759"/>
<accession>A0A813H4I1</accession>
<dbReference type="EMBL" id="CAJNNV010030440">
    <property type="protein sequence ID" value="CAE8632530.1"/>
    <property type="molecule type" value="Genomic_DNA"/>
</dbReference>
<feature type="transmembrane region" description="Helical" evidence="6">
    <location>
        <begin position="210"/>
        <end position="234"/>
    </location>
</feature>
<dbReference type="GO" id="GO:0000139">
    <property type="term" value="C:Golgi membrane"/>
    <property type="evidence" value="ECO:0007669"/>
    <property type="project" value="InterPro"/>
</dbReference>
<evidence type="ECO:0000256" key="3">
    <source>
        <dbReference type="ARBA" id="ARBA00022989"/>
    </source>
</evidence>
<comment type="caution">
    <text evidence="7">The sequence shown here is derived from an EMBL/GenBank/DDBJ whole genome shotgun (WGS) entry which is preliminary data.</text>
</comment>
<sequence length="554" mass="62014">MAALRPRQQSRSGSEQLPASVARSRTASGAESEPSGFFPGSRLLPPRQPRRGSPLVSPMLNSENPTELFDPPEVWLERSAVDDDDEEDVEDVQEADDFVNPRSHYVPDRSGACSSHNSHRGSPARMAQRVPERKWWNAMYRQELLLQLVPQVLKEAFPDKASRRLHLAKHVAFQQMAFMAFVLLSANDTIVKSMSKKRLDGPDEPRDFPYAFSSVLLVSGILSVSIGSLAALVFDGWPGLRRCWDVRSIMRMTPISVMFHFATVLKFVSMRYLPPDMVALLSQMNLVLLAVVMRVVLRKRYNTSQWIALTLTSLAMLQYLTIRDGRKKGGVNASPAQLSPNVLEGLLVIAVMCVVETMASVFAEKYFKERRSQDMPFYIQKVHVDFSGCLFAALWCFVIEPVYLKDLNWSCKPHRCRQVLDQGLFSGWDAWTLAVLGLVVSKMWLSGLVAKILDSVVKQLGSCVAMVLTYLEVVWLYPQSNSFDFETSVALMVVVMAIASFAVSTRDSQTIERLHNASEHLSPSSAQREPPGRWGEYHALGGAKATSAHKQTTD</sequence>
<evidence type="ECO:0000313" key="7">
    <source>
        <dbReference type="EMBL" id="CAE8632530.1"/>
    </source>
</evidence>
<keyword evidence="2 6" id="KW-0812">Transmembrane</keyword>
<feature type="region of interest" description="Disordered" evidence="5">
    <location>
        <begin position="1"/>
        <end position="73"/>
    </location>
</feature>
<gene>
    <name evidence="7" type="ORF">PGLA1383_LOCUS48475</name>
    <name evidence="8" type="ORF">PGLA2088_LOCUS44550</name>
</gene>
<dbReference type="InterPro" id="IPR037185">
    <property type="entry name" value="EmrE-like"/>
</dbReference>
<feature type="transmembrane region" description="Helical" evidence="6">
    <location>
        <begin position="279"/>
        <end position="297"/>
    </location>
</feature>
<name>A0A813H4I1_POLGL</name>
<organism evidence="7 9">
    <name type="scientific">Polarella glacialis</name>
    <name type="common">Dinoflagellate</name>
    <dbReference type="NCBI Taxonomy" id="89957"/>
    <lineage>
        <taxon>Eukaryota</taxon>
        <taxon>Sar</taxon>
        <taxon>Alveolata</taxon>
        <taxon>Dinophyceae</taxon>
        <taxon>Suessiales</taxon>
        <taxon>Suessiaceae</taxon>
        <taxon>Polarella</taxon>
    </lineage>
</organism>
<protein>
    <submittedName>
        <fullName evidence="7">Uncharacterized protein</fullName>
    </submittedName>
</protein>
<keyword evidence="9" id="KW-1185">Reference proteome</keyword>
<evidence type="ECO:0000313" key="9">
    <source>
        <dbReference type="Proteomes" id="UP000654075"/>
    </source>
</evidence>
<dbReference type="OMA" id="PMLNSEN"/>
<evidence type="ECO:0000256" key="2">
    <source>
        <dbReference type="ARBA" id="ARBA00022692"/>
    </source>
</evidence>